<evidence type="ECO:0008006" key="4">
    <source>
        <dbReference type="Google" id="ProtNLM"/>
    </source>
</evidence>
<organism evidence="2 3">
    <name type="scientific">Chryseobacterium metallicongregator</name>
    <dbReference type="NCBI Taxonomy" id="3073042"/>
    <lineage>
        <taxon>Bacteria</taxon>
        <taxon>Pseudomonadati</taxon>
        <taxon>Bacteroidota</taxon>
        <taxon>Flavobacteriia</taxon>
        <taxon>Flavobacteriales</taxon>
        <taxon>Weeksellaceae</taxon>
        <taxon>Chryseobacterium group</taxon>
        <taxon>Chryseobacterium</taxon>
    </lineage>
</organism>
<keyword evidence="1" id="KW-1133">Transmembrane helix</keyword>
<sequence length="146" mass="16379">MRKNKGLFAGIIAALIAFSSSIIIIGALVAMEIAKSTSDVIGDLFTIDSNIKEHLITDLLFLGITGVAYVFSLRKIKNDIFSFIILLVFMASIFVFGSDVLLQFEAMKVEKLDGQFGFYIFEKVAYTSLIYPVVGLIYDRYRRKLK</sequence>
<evidence type="ECO:0000313" key="3">
    <source>
        <dbReference type="Proteomes" id="UP001260959"/>
    </source>
</evidence>
<feature type="transmembrane region" description="Helical" evidence="1">
    <location>
        <begin position="54"/>
        <end position="73"/>
    </location>
</feature>
<dbReference type="RefSeq" id="WP_309522896.1">
    <property type="nucleotide sequence ID" value="NZ_JAVIXS010000020.1"/>
</dbReference>
<proteinExistence type="predicted"/>
<keyword evidence="1" id="KW-0812">Transmembrane</keyword>
<protein>
    <recommendedName>
        <fullName evidence="4">DUF4386 domain-containing protein</fullName>
    </recommendedName>
</protein>
<name>A0ABU1E8D7_9FLAO</name>
<feature type="transmembrane region" description="Helical" evidence="1">
    <location>
        <begin position="80"/>
        <end position="104"/>
    </location>
</feature>
<evidence type="ECO:0000256" key="1">
    <source>
        <dbReference type="SAM" id="Phobius"/>
    </source>
</evidence>
<gene>
    <name evidence="2" type="ORF">REB14_18030</name>
</gene>
<evidence type="ECO:0000313" key="2">
    <source>
        <dbReference type="EMBL" id="MDR4954080.1"/>
    </source>
</evidence>
<feature type="transmembrane region" description="Helical" evidence="1">
    <location>
        <begin position="7"/>
        <end position="34"/>
    </location>
</feature>
<accession>A0ABU1E8D7</accession>
<feature type="transmembrane region" description="Helical" evidence="1">
    <location>
        <begin position="116"/>
        <end position="138"/>
    </location>
</feature>
<reference evidence="2 3" key="1">
    <citation type="submission" date="2023-08" db="EMBL/GenBank/DDBJ databases">
        <authorList>
            <person name="Maltman C."/>
        </authorList>
    </citation>
    <scope>NUCLEOTIDE SEQUENCE [LARGE SCALE GENOMIC DNA]</scope>
    <source>
        <strain evidence="2 3">ES2</strain>
    </source>
</reference>
<keyword evidence="1" id="KW-0472">Membrane</keyword>
<dbReference type="EMBL" id="JAVIXS010000020">
    <property type="protein sequence ID" value="MDR4954080.1"/>
    <property type="molecule type" value="Genomic_DNA"/>
</dbReference>
<keyword evidence="3" id="KW-1185">Reference proteome</keyword>
<dbReference type="Proteomes" id="UP001260959">
    <property type="component" value="Unassembled WGS sequence"/>
</dbReference>
<comment type="caution">
    <text evidence="2">The sequence shown here is derived from an EMBL/GenBank/DDBJ whole genome shotgun (WGS) entry which is preliminary data.</text>
</comment>